<keyword evidence="2" id="KW-1185">Reference proteome</keyword>
<gene>
    <name evidence="1" type="ORF">AFUS01_LOCUS1167</name>
</gene>
<dbReference type="AlphaFoldDB" id="A0A8J2NR19"/>
<evidence type="ECO:0000313" key="1">
    <source>
        <dbReference type="EMBL" id="CAG7659342.1"/>
    </source>
</evidence>
<sequence length="39" mass="4654">RYSFQLSQRLLTTSCFVNSESFRIHASEIMQLFKQTSLR</sequence>
<reference evidence="1" key="1">
    <citation type="submission" date="2021-06" db="EMBL/GenBank/DDBJ databases">
        <authorList>
            <person name="Hodson N. C."/>
            <person name="Mongue J. A."/>
            <person name="Jaron S. K."/>
        </authorList>
    </citation>
    <scope>NUCLEOTIDE SEQUENCE</scope>
</reference>
<accession>A0A8J2NR19</accession>
<proteinExistence type="predicted"/>
<feature type="non-terminal residue" evidence="1">
    <location>
        <position position="1"/>
    </location>
</feature>
<dbReference type="EMBL" id="CAJVCH010006531">
    <property type="protein sequence ID" value="CAG7659342.1"/>
    <property type="molecule type" value="Genomic_DNA"/>
</dbReference>
<evidence type="ECO:0000313" key="2">
    <source>
        <dbReference type="Proteomes" id="UP000708208"/>
    </source>
</evidence>
<comment type="caution">
    <text evidence="1">The sequence shown here is derived from an EMBL/GenBank/DDBJ whole genome shotgun (WGS) entry which is preliminary data.</text>
</comment>
<organism evidence="1 2">
    <name type="scientific">Allacma fusca</name>
    <dbReference type="NCBI Taxonomy" id="39272"/>
    <lineage>
        <taxon>Eukaryota</taxon>
        <taxon>Metazoa</taxon>
        <taxon>Ecdysozoa</taxon>
        <taxon>Arthropoda</taxon>
        <taxon>Hexapoda</taxon>
        <taxon>Collembola</taxon>
        <taxon>Symphypleona</taxon>
        <taxon>Sminthuridae</taxon>
        <taxon>Allacma</taxon>
    </lineage>
</organism>
<name>A0A8J2NR19_9HEXA</name>
<protein>
    <submittedName>
        <fullName evidence="1">Uncharacterized protein</fullName>
    </submittedName>
</protein>
<dbReference type="Proteomes" id="UP000708208">
    <property type="component" value="Unassembled WGS sequence"/>
</dbReference>